<dbReference type="EMBL" id="DF970162">
    <property type="protein sequence ID" value="GAP65575.1"/>
    <property type="molecule type" value="Genomic_DNA"/>
</dbReference>
<dbReference type="InterPro" id="IPR058997">
    <property type="entry name" value="YycE-like_C"/>
</dbReference>
<dbReference type="CDD" id="cd06587">
    <property type="entry name" value="VOC"/>
    <property type="match status" value="1"/>
</dbReference>
<dbReference type="InterPro" id="IPR037523">
    <property type="entry name" value="VOC_core"/>
</dbReference>
<name>A0A0K8QKV8_9GAMM</name>
<dbReference type="PROSITE" id="PS51819">
    <property type="entry name" value="VOC"/>
    <property type="match status" value="1"/>
</dbReference>
<protein>
    <submittedName>
        <fullName evidence="2">Bleomycin resistance protein</fullName>
    </submittedName>
</protein>
<accession>A0A0K8QKV8</accession>
<keyword evidence="3" id="KW-1185">Reference proteome</keyword>
<evidence type="ECO:0000313" key="3">
    <source>
        <dbReference type="Proteomes" id="UP000253740"/>
    </source>
</evidence>
<reference evidence="2" key="1">
    <citation type="submission" date="2015-08" db="EMBL/GenBank/DDBJ databases">
        <title>Complete DNA Sequence of Pseudomonas syringae pv. actinidiae, the Causal Agent of Kiwifruit Canker Disease.</title>
        <authorList>
            <person name="Rikkerink E.H.A."/>
            <person name="Fineran P.C."/>
        </authorList>
    </citation>
    <scope>NUCLEOTIDE SEQUENCE</scope>
    <source>
        <strain evidence="2">SkMP5</strain>
    </source>
</reference>
<dbReference type="InterPro" id="IPR058998">
    <property type="entry name" value="YycE-like_N"/>
</dbReference>
<sequence>MRGVRTNPHATLRLPSVPATLRSDDGMHCHLRIARPVSDLERARTMYCRGLGLRVVGSFENHAGFDGVMLGMPGGAFHLEFTRCRTHAVAPAPTVEDLLVFYVPSAAEWESRCAAMQAAGFEAVASFNPYWEADGRTFRDRDGYRVVLQRGDWRNAEAA</sequence>
<dbReference type="Pfam" id="PF22659">
    <property type="entry name" value="YycE-like_C"/>
    <property type="match status" value="1"/>
</dbReference>
<dbReference type="SUPFAM" id="SSF54593">
    <property type="entry name" value="Glyoxalase/Bleomycin resistance protein/Dihydroxybiphenyl dioxygenase"/>
    <property type="match status" value="1"/>
</dbReference>
<evidence type="ECO:0000259" key="1">
    <source>
        <dbReference type="PROSITE" id="PS51819"/>
    </source>
</evidence>
<gene>
    <name evidence="2" type="ORF">MBSD_n0865</name>
</gene>
<organism evidence="2">
    <name type="scientific">Mizugakiibacter sediminis</name>
    <dbReference type="NCBI Taxonomy" id="1475481"/>
    <lineage>
        <taxon>Bacteria</taxon>
        <taxon>Pseudomonadati</taxon>
        <taxon>Pseudomonadota</taxon>
        <taxon>Gammaproteobacteria</taxon>
        <taxon>Lysobacterales</taxon>
        <taxon>Rhodanobacteraceae</taxon>
        <taxon>Mizugakiibacter</taxon>
    </lineage>
</organism>
<dbReference type="InterPro" id="IPR029068">
    <property type="entry name" value="Glyas_Bleomycin-R_OHBP_Dase"/>
</dbReference>
<evidence type="ECO:0000313" key="2">
    <source>
        <dbReference type="EMBL" id="GAP65575.1"/>
    </source>
</evidence>
<dbReference type="STRING" id="1475481.GCA_000953855_00877"/>
<dbReference type="Pfam" id="PF22658">
    <property type="entry name" value="YycE-like_N"/>
    <property type="match status" value="1"/>
</dbReference>
<dbReference type="AlphaFoldDB" id="A0A0K8QKV8"/>
<dbReference type="Gene3D" id="3.10.180.10">
    <property type="entry name" value="2,3-Dihydroxybiphenyl 1,2-Dioxygenase, domain 1"/>
    <property type="match status" value="1"/>
</dbReference>
<feature type="domain" description="VOC" evidence="1">
    <location>
        <begin position="27"/>
        <end position="151"/>
    </location>
</feature>
<dbReference type="Proteomes" id="UP000253740">
    <property type="component" value="Unassembled WGS sequence"/>
</dbReference>
<proteinExistence type="predicted"/>